<organism evidence="9 10">
    <name type="scientific">Anopheles minimus</name>
    <dbReference type="NCBI Taxonomy" id="112268"/>
    <lineage>
        <taxon>Eukaryota</taxon>
        <taxon>Metazoa</taxon>
        <taxon>Ecdysozoa</taxon>
        <taxon>Arthropoda</taxon>
        <taxon>Hexapoda</taxon>
        <taxon>Insecta</taxon>
        <taxon>Pterygota</taxon>
        <taxon>Neoptera</taxon>
        <taxon>Endopterygota</taxon>
        <taxon>Diptera</taxon>
        <taxon>Nematocera</taxon>
        <taxon>Culicoidea</taxon>
        <taxon>Culicidae</taxon>
        <taxon>Anophelinae</taxon>
        <taxon>Anopheles</taxon>
    </lineage>
</organism>
<dbReference type="Pfam" id="PF08395">
    <property type="entry name" value="7tm_7"/>
    <property type="match status" value="1"/>
</dbReference>
<dbReference type="GO" id="GO:0030425">
    <property type="term" value="C:dendrite"/>
    <property type="evidence" value="ECO:0007669"/>
    <property type="project" value="TreeGrafter"/>
</dbReference>
<evidence type="ECO:0000256" key="2">
    <source>
        <dbReference type="ARBA" id="ARBA00022475"/>
    </source>
</evidence>
<keyword evidence="3 8" id="KW-0812">Transmembrane</keyword>
<evidence type="ECO:0000256" key="7">
    <source>
        <dbReference type="ARBA" id="ARBA00023224"/>
    </source>
</evidence>
<dbReference type="GO" id="GO:0005886">
    <property type="term" value="C:plasma membrane"/>
    <property type="evidence" value="ECO:0007669"/>
    <property type="project" value="UniProtKB-SubCell"/>
</dbReference>
<evidence type="ECO:0000256" key="3">
    <source>
        <dbReference type="ARBA" id="ARBA00022692"/>
    </source>
</evidence>
<evidence type="ECO:0000313" key="9">
    <source>
        <dbReference type="EnsemblMetazoa" id="AMIN015633-PA"/>
    </source>
</evidence>
<evidence type="ECO:0000256" key="8">
    <source>
        <dbReference type="RuleBase" id="RU363108"/>
    </source>
</evidence>
<dbReference type="GO" id="GO:0008049">
    <property type="term" value="P:male courtship behavior"/>
    <property type="evidence" value="ECO:0007669"/>
    <property type="project" value="TreeGrafter"/>
</dbReference>
<proteinExistence type="inferred from homology"/>
<keyword evidence="6 8" id="KW-0675">Receptor</keyword>
<dbReference type="VEuPathDB" id="VectorBase:AMIN015633"/>
<reference evidence="9" key="2">
    <citation type="submission" date="2020-05" db="UniProtKB">
        <authorList>
            <consortium name="EnsemblMetazoa"/>
        </authorList>
    </citation>
    <scope>IDENTIFICATION</scope>
    <source>
        <strain evidence="9">MINIMUS1</strain>
    </source>
</reference>
<reference evidence="10" key="1">
    <citation type="submission" date="2013-03" db="EMBL/GenBank/DDBJ databases">
        <title>The Genome Sequence of Anopheles minimus MINIMUS1.</title>
        <authorList>
            <consortium name="The Broad Institute Genomics Platform"/>
            <person name="Neafsey D.E."/>
            <person name="Walton C."/>
            <person name="Walker B."/>
            <person name="Young S.K."/>
            <person name="Zeng Q."/>
            <person name="Gargeya S."/>
            <person name="Fitzgerald M."/>
            <person name="Haas B."/>
            <person name="Abouelleil A."/>
            <person name="Allen A.W."/>
            <person name="Alvarado L."/>
            <person name="Arachchi H.M."/>
            <person name="Berlin A.M."/>
            <person name="Chapman S.B."/>
            <person name="Gainer-Dewar J."/>
            <person name="Goldberg J."/>
            <person name="Griggs A."/>
            <person name="Gujja S."/>
            <person name="Hansen M."/>
            <person name="Howarth C."/>
            <person name="Imamovic A."/>
            <person name="Ireland A."/>
            <person name="Larimer J."/>
            <person name="McCowan C."/>
            <person name="Murphy C."/>
            <person name="Pearson M."/>
            <person name="Poon T.W."/>
            <person name="Priest M."/>
            <person name="Roberts A."/>
            <person name="Saif S."/>
            <person name="Shea T."/>
            <person name="Sisk P."/>
            <person name="Sykes S."/>
            <person name="Wortman J."/>
            <person name="Nusbaum C."/>
            <person name="Birren B."/>
        </authorList>
    </citation>
    <scope>NUCLEOTIDE SEQUENCE [LARGE SCALE GENOMIC DNA]</scope>
    <source>
        <strain evidence="10">MINIMUS1</strain>
    </source>
</reference>
<keyword evidence="5 8" id="KW-0472">Membrane</keyword>
<feature type="transmembrane region" description="Helical" evidence="8">
    <location>
        <begin position="39"/>
        <end position="65"/>
    </location>
</feature>
<name>A0A182WQZ7_9DIPT</name>
<dbReference type="EnsemblMetazoa" id="AMIN015633-RA">
    <property type="protein sequence ID" value="AMIN015633-PA"/>
    <property type="gene ID" value="AMIN015633"/>
</dbReference>
<sequence length="383" mass="45211">MSSLYRQHAGIFRIASLLYFTPCSYNEELGRFEAGKRNLVVLVVVLAVTIPFWVFDIWLMAITLLNKYTAVYAAFGSIELFIYVCVVMCTMVNVFVKRKRITRMMNVLFRPESILDRCSHKQYFHRYNDNRKFGLFALFITIGFCFKFSYFHNLELRILTVMVASRFFALWVLVFVHRLHVKAIALRMVQLRTLYASEEIEQHLSYFLDRYDRYCEQIVEVDRCYSFPVMLVFLLVMLQLIYLAEDWYTMIETRTFVLLKDDFLNSLLKQLWQTLYGALGYYAISACSKTSQEVEETALCTRHFDDYRLKNTRAAKQIQKFLLKNLHQKKKFSACGFFDIDNTVIYMVFSSIVTYLVILIQFKQLETDLTQGDFNVTSNATTN</sequence>
<evidence type="ECO:0000256" key="6">
    <source>
        <dbReference type="ARBA" id="ARBA00023170"/>
    </source>
</evidence>
<evidence type="ECO:0000256" key="4">
    <source>
        <dbReference type="ARBA" id="ARBA00022989"/>
    </source>
</evidence>
<feature type="transmembrane region" description="Helical" evidence="8">
    <location>
        <begin position="71"/>
        <end position="96"/>
    </location>
</feature>
<dbReference type="InterPro" id="IPR013604">
    <property type="entry name" value="7TM_chemorcpt"/>
</dbReference>
<evidence type="ECO:0000256" key="1">
    <source>
        <dbReference type="ARBA" id="ARBA00004651"/>
    </source>
</evidence>
<feature type="transmembrane region" description="Helical" evidence="8">
    <location>
        <begin position="133"/>
        <end position="152"/>
    </location>
</feature>
<feature type="transmembrane region" description="Helical" evidence="8">
    <location>
        <begin position="344"/>
        <end position="362"/>
    </location>
</feature>
<dbReference type="GO" id="GO:0043025">
    <property type="term" value="C:neuronal cell body"/>
    <property type="evidence" value="ECO:0007669"/>
    <property type="project" value="TreeGrafter"/>
</dbReference>
<evidence type="ECO:0000256" key="5">
    <source>
        <dbReference type="ARBA" id="ARBA00023136"/>
    </source>
</evidence>
<keyword evidence="10" id="KW-1185">Reference proteome</keyword>
<keyword evidence="4 8" id="KW-1133">Transmembrane helix</keyword>
<comment type="function">
    <text evidence="8">Gustatory receptor which mediates acceptance or avoidance behavior, depending on its substrates.</text>
</comment>
<comment type="similarity">
    <text evidence="8">Belongs to the insect chemoreceptor superfamily. Gustatory receptor (GR) family.</text>
</comment>
<dbReference type="STRING" id="112268.A0A182WQZ7"/>
<comment type="subcellular location">
    <subcellularLocation>
        <location evidence="1 8">Cell membrane</location>
        <topology evidence="1 8">Multi-pass membrane protein</topology>
    </subcellularLocation>
</comment>
<dbReference type="Proteomes" id="UP000075920">
    <property type="component" value="Unassembled WGS sequence"/>
</dbReference>
<dbReference type="GO" id="GO:0050909">
    <property type="term" value="P:sensory perception of taste"/>
    <property type="evidence" value="ECO:0007669"/>
    <property type="project" value="InterPro"/>
</dbReference>
<comment type="caution">
    <text evidence="8">Lacks conserved residue(s) required for the propagation of feature annotation.</text>
</comment>
<dbReference type="GO" id="GO:0007165">
    <property type="term" value="P:signal transduction"/>
    <property type="evidence" value="ECO:0007669"/>
    <property type="project" value="UniProtKB-KW"/>
</dbReference>
<keyword evidence="7 8" id="KW-0807">Transducer</keyword>
<dbReference type="PANTHER" id="PTHR21143:SF134">
    <property type="entry name" value="GUSTATORY RECEPTOR"/>
    <property type="match status" value="1"/>
</dbReference>
<feature type="transmembrane region" description="Helical" evidence="8">
    <location>
        <begin position="224"/>
        <end position="244"/>
    </location>
</feature>
<evidence type="ECO:0000313" key="10">
    <source>
        <dbReference type="Proteomes" id="UP000075920"/>
    </source>
</evidence>
<feature type="transmembrane region" description="Helical" evidence="8">
    <location>
        <begin position="158"/>
        <end position="179"/>
    </location>
</feature>
<dbReference type="PANTHER" id="PTHR21143">
    <property type="entry name" value="INVERTEBRATE GUSTATORY RECEPTOR"/>
    <property type="match status" value="1"/>
</dbReference>
<dbReference type="GO" id="GO:0007635">
    <property type="term" value="P:chemosensory behavior"/>
    <property type="evidence" value="ECO:0007669"/>
    <property type="project" value="TreeGrafter"/>
</dbReference>
<dbReference type="GO" id="GO:0030424">
    <property type="term" value="C:axon"/>
    <property type="evidence" value="ECO:0007669"/>
    <property type="project" value="TreeGrafter"/>
</dbReference>
<dbReference type="AlphaFoldDB" id="A0A182WQZ7"/>
<protein>
    <recommendedName>
        <fullName evidence="8">Gustatory receptor</fullName>
    </recommendedName>
</protein>
<keyword evidence="2 8" id="KW-1003">Cell membrane</keyword>
<accession>A0A182WQZ7</accession>